<dbReference type="EMBL" id="SOBT01000009">
    <property type="protein sequence ID" value="TDU28274.1"/>
    <property type="molecule type" value="Genomic_DNA"/>
</dbReference>
<dbReference type="Pfam" id="PF09537">
    <property type="entry name" value="DUF2383"/>
    <property type="match status" value="1"/>
</dbReference>
<keyword evidence="3" id="KW-1185">Reference proteome</keyword>
<reference evidence="2 3" key="1">
    <citation type="submission" date="2019-03" db="EMBL/GenBank/DDBJ databases">
        <title>Genomic Encyclopedia of Type Strains, Phase IV (KMG-IV): sequencing the most valuable type-strain genomes for metagenomic binning, comparative biology and taxonomic classification.</title>
        <authorList>
            <person name="Goeker M."/>
        </authorList>
    </citation>
    <scope>NUCLEOTIDE SEQUENCE [LARGE SCALE GENOMIC DNA]</scope>
    <source>
        <strain evidence="2 3">DSM 26377</strain>
    </source>
</reference>
<dbReference type="Proteomes" id="UP000295341">
    <property type="component" value="Unassembled WGS sequence"/>
</dbReference>
<evidence type="ECO:0000259" key="1">
    <source>
        <dbReference type="Pfam" id="PF09537"/>
    </source>
</evidence>
<dbReference type="RefSeq" id="WP_133881836.1">
    <property type="nucleotide sequence ID" value="NZ_MWIN01000005.1"/>
</dbReference>
<dbReference type="PIRSF" id="PIRSF029477">
    <property type="entry name" value="UCP029477"/>
    <property type="match status" value="1"/>
</dbReference>
<name>A0A4V3URW3_9GAMM</name>
<accession>A0A4V3URW3</accession>
<dbReference type="InterPro" id="IPR016920">
    <property type="entry name" value="UCP029477"/>
</dbReference>
<feature type="domain" description="DUF2383" evidence="1">
    <location>
        <begin position="7"/>
        <end position="114"/>
    </location>
</feature>
<dbReference type="InterPro" id="IPR012347">
    <property type="entry name" value="Ferritin-like"/>
</dbReference>
<dbReference type="NCBIfam" id="TIGR02284">
    <property type="entry name" value="PA2169 family four-helix-bundle protein"/>
    <property type="match status" value="1"/>
</dbReference>
<dbReference type="Gene3D" id="1.20.1260.10">
    <property type="match status" value="1"/>
</dbReference>
<organism evidence="2 3">
    <name type="scientific">Panacagrimonas perspica</name>
    <dbReference type="NCBI Taxonomy" id="381431"/>
    <lineage>
        <taxon>Bacteria</taxon>
        <taxon>Pseudomonadati</taxon>
        <taxon>Pseudomonadota</taxon>
        <taxon>Gammaproteobacteria</taxon>
        <taxon>Nevskiales</taxon>
        <taxon>Nevskiaceae</taxon>
        <taxon>Panacagrimonas</taxon>
    </lineage>
</organism>
<evidence type="ECO:0000313" key="3">
    <source>
        <dbReference type="Proteomes" id="UP000295341"/>
    </source>
</evidence>
<dbReference type="InterPro" id="IPR019052">
    <property type="entry name" value="DUF2383"/>
</dbReference>
<dbReference type="OrthoDB" id="282393at2"/>
<dbReference type="InterPro" id="IPR011971">
    <property type="entry name" value="CHP02284"/>
</dbReference>
<evidence type="ECO:0000313" key="2">
    <source>
        <dbReference type="EMBL" id="TDU28274.1"/>
    </source>
</evidence>
<protein>
    <submittedName>
        <fullName evidence="2">Uncharacterized protein (TIGR02284 family)</fullName>
    </submittedName>
</protein>
<sequence>MKNNQEAVSTLNNLIEISRDGEMGFMAAAEKADDPGLKSLLQDRSRSCASATSELQGLIRSLGGTPEDSGTIAGAVHRGWTKVRAAVGDNNVAVLEEVERGEDVAKSAYAKALKADLPADIRQTIDLQYQGVLRNHDRVRDLRNQYRASKH</sequence>
<dbReference type="AlphaFoldDB" id="A0A4V3URW3"/>
<gene>
    <name evidence="2" type="ORF">DFR24_2641</name>
</gene>
<comment type="caution">
    <text evidence="2">The sequence shown here is derived from an EMBL/GenBank/DDBJ whole genome shotgun (WGS) entry which is preliminary data.</text>
</comment>
<proteinExistence type="predicted"/>